<evidence type="ECO:0000313" key="12">
    <source>
        <dbReference type="EMBL" id="GEU51086.1"/>
    </source>
</evidence>
<dbReference type="Pfam" id="PF13976">
    <property type="entry name" value="gag_pre-integrs"/>
    <property type="match status" value="1"/>
</dbReference>
<keyword evidence="8" id="KW-0479">Metal-binding</keyword>
<dbReference type="Pfam" id="PF00078">
    <property type="entry name" value="RVT_1"/>
    <property type="match status" value="1"/>
</dbReference>
<feature type="compositionally biased region" description="Polar residues" evidence="10">
    <location>
        <begin position="1249"/>
        <end position="1259"/>
    </location>
</feature>
<evidence type="ECO:0000256" key="7">
    <source>
        <dbReference type="ARBA" id="ARBA00022918"/>
    </source>
</evidence>
<keyword evidence="1" id="KW-0808">Transferase</keyword>
<dbReference type="InterPro" id="IPR013103">
    <property type="entry name" value="RVT_2"/>
</dbReference>
<organism evidence="12">
    <name type="scientific">Tanacetum cinerariifolium</name>
    <name type="common">Dalmatian daisy</name>
    <name type="synonym">Chrysanthemum cinerariifolium</name>
    <dbReference type="NCBI Taxonomy" id="118510"/>
    <lineage>
        <taxon>Eukaryota</taxon>
        <taxon>Viridiplantae</taxon>
        <taxon>Streptophyta</taxon>
        <taxon>Embryophyta</taxon>
        <taxon>Tracheophyta</taxon>
        <taxon>Spermatophyta</taxon>
        <taxon>Magnoliopsida</taxon>
        <taxon>eudicotyledons</taxon>
        <taxon>Gunneridae</taxon>
        <taxon>Pentapetalae</taxon>
        <taxon>asterids</taxon>
        <taxon>campanulids</taxon>
        <taxon>Asterales</taxon>
        <taxon>Asteraceae</taxon>
        <taxon>Asteroideae</taxon>
        <taxon>Anthemideae</taxon>
        <taxon>Anthemidinae</taxon>
        <taxon>Tanacetum</taxon>
    </lineage>
</organism>
<dbReference type="EMBL" id="BKCJ010002812">
    <property type="protein sequence ID" value="GEU51086.1"/>
    <property type="molecule type" value="Genomic_DNA"/>
</dbReference>
<dbReference type="InterPro" id="IPR043502">
    <property type="entry name" value="DNA/RNA_pol_sf"/>
</dbReference>
<dbReference type="InterPro" id="IPR050951">
    <property type="entry name" value="Retrovirus_Pol_polyprotein"/>
</dbReference>
<keyword evidence="5" id="KW-0255">Endonuclease</keyword>
<dbReference type="Pfam" id="PF08284">
    <property type="entry name" value="RVP_2"/>
    <property type="match status" value="1"/>
</dbReference>
<dbReference type="Pfam" id="PF00098">
    <property type="entry name" value="zf-CCHC"/>
    <property type="match status" value="1"/>
</dbReference>
<feature type="coiled-coil region" evidence="9">
    <location>
        <begin position="1399"/>
        <end position="1426"/>
    </location>
</feature>
<dbReference type="Gene3D" id="4.10.60.10">
    <property type="entry name" value="Zinc finger, CCHC-type"/>
    <property type="match status" value="1"/>
</dbReference>
<dbReference type="PANTHER" id="PTHR37984:SF5">
    <property type="entry name" value="PROTEIN NYNRIN-LIKE"/>
    <property type="match status" value="1"/>
</dbReference>
<dbReference type="InterPro" id="IPR054722">
    <property type="entry name" value="PolX-like_BBD"/>
</dbReference>
<evidence type="ECO:0000256" key="4">
    <source>
        <dbReference type="ARBA" id="ARBA00022750"/>
    </source>
</evidence>
<dbReference type="SMART" id="SM00343">
    <property type="entry name" value="ZnF_C2HC"/>
    <property type="match status" value="1"/>
</dbReference>
<keyword evidence="8" id="KW-0862">Zinc</keyword>
<dbReference type="PROSITE" id="PS50158">
    <property type="entry name" value="ZF_CCHC"/>
    <property type="match status" value="1"/>
</dbReference>
<dbReference type="CDD" id="cd01647">
    <property type="entry name" value="RT_LTR"/>
    <property type="match status" value="1"/>
</dbReference>
<keyword evidence="8" id="KW-0863">Zinc-finger</keyword>
<keyword evidence="9" id="KW-0175">Coiled coil</keyword>
<protein>
    <submittedName>
        <fullName evidence="12">Putative reverse transcriptase domain-containing protein</fullName>
    </submittedName>
</protein>
<dbReference type="Pfam" id="PF24626">
    <property type="entry name" value="SH3_Tf2-1"/>
    <property type="match status" value="1"/>
</dbReference>
<dbReference type="Gene3D" id="3.30.420.10">
    <property type="entry name" value="Ribonuclease H-like superfamily/Ribonuclease H"/>
    <property type="match status" value="2"/>
</dbReference>
<name>A0A6L2KP53_TANCI</name>
<dbReference type="Gene3D" id="3.10.10.10">
    <property type="entry name" value="HIV Type 1 Reverse Transcriptase, subunit A, domain 1"/>
    <property type="match status" value="2"/>
</dbReference>
<dbReference type="InterPro" id="IPR056924">
    <property type="entry name" value="SH3_Tf2-1"/>
</dbReference>
<evidence type="ECO:0000256" key="3">
    <source>
        <dbReference type="ARBA" id="ARBA00022722"/>
    </source>
</evidence>
<dbReference type="InterPro" id="IPR000477">
    <property type="entry name" value="RT_dom"/>
</dbReference>
<evidence type="ECO:0000256" key="10">
    <source>
        <dbReference type="SAM" id="MobiDB-lite"/>
    </source>
</evidence>
<dbReference type="InterPro" id="IPR041373">
    <property type="entry name" value="RT_RNaseH"/>
</dbReference>
<comment type="caution">
    <text evidence="12">The sequence shown here is derived from an EMBL/GenBank/DDBJ whole genome shotgun (WGS) entry which is preliminary data.</text>
</comment>
<reference evidence="12" key="1">
    <citation type="journal article" date="2019" name="Sci. Rep.">
        <title>Draft genome of Tanacetum cinerariifolium, the natural source of mosquito coil.</title>
        <authorList>
            <person name="Yamashiro T."/>
            <person name="Shiraishi A."/>
            <person name="Satake H."/>
            <person name="Nakayama K."/>
        </authorList>
    </citation>
    <scope>NUCLEOTIDE SEQUENCE</scope>
</reference>
<dbReference type="Gene3D" id="3.30.70.270">
    <property type="match status" value="2"/>
</dbReference>
<dbReference type="InterPro" id="IPR025724">
    <property type="entry name" value="GAG-pre-integrase_dom"/>
</dbReference>
<evidence type="ECO:0000256" key="1">
    <source>
        <dbReference type="ARBA" id="ARBA00022679"/>
    </source>
</evidence>
<gene>
    <name evidence="12" type="ORF">Tci_023064</name>
</gene>
<dbReference type="InterPro" id="IPR036875">
    <property type="entry name" value="Znf_CCHC_sf"/>
</dbReference>
<evidence type="ECO:0000256" key="8">
    <source>
        <dbReference type="PROSITE-ProRule" id="PRU00047"/>
    </source>
</evidence>
<keyword evidence="4" id="KW-0645">Protease</keyword>
<dbReference type="FunFam" id="3.10.10.10:FF:000002">
    <property type="entry name" value="Retrovirus-related Pol polyprotein from transposon 17.6-like protein"/>
    <property type="match status" value="1"/>
</dbReference>
<dbReference type="GO" id="GO:0004519">
    <property type="term" value="F:endonuclease activity"/>
    <property type="evidence" value="ECO:0007669"/>
    <property type="project" value="UniProtKB-KW"/>
</dbReference>
<dbReference type="GO" id="GO:0004190">
    <property type="term" value="F:aspartic-type endopeptidase activity"/>
    <property type="evidence" value="ECO:0007669"/>
    <property type="project" value="UniProtKB-KW"/>
</dbReference>
<dbReference type="Pfam" id="PF17917">
    <property type="entry name" value="RT_RNaseH"/>
    <property type="match status" value="1"/>
</dbReference>
<proteinExistence type="predicted"/>
<keyword evidence="6" id="KW-0378">Hydrolase</keyword>
<dbReference type="SUPFAM" id="SSF56672">
    <property type="entry name" value="DNA/RNA polymerases"/>
    <property type="match status" value="1"/>
</dbReference>
<evidence type="ECO:0000256" key="5">
    <source>
        <dbReference type="ARBA" id="ARBA00022759"/>
    </source>
</evidence>
<sequence>MRIPLLYRDEYSQWSERFMNFLEEKTDIEAMINSIKNGDQPLPRVTQVSIAGTSSTKQRPLKDKLMCNKTAKDLWDALSRHMLGYEYGKQDRKADVLYNYETFKATKGELLLDTYIRDVNDAMKSKKKAVMITSDPLALVAEQTKVSKRKEKVVVFLDSDGSDDELKKITVMLAKAFNQNKFYSKPTNNKLRTSSTSISANKKQNYVKFDDKKEEKKVKEKKKDMSKVKCYNCKKEGHFSKDCKKAKVKDYEYYKTKMLLAKKDKDEQVLLAEDHAWMESSSDSDQEINANMVFMAQMEQILSNSEGNSSSKEEKIAEVSYYTFESESESEFKTLEYYDNSTNYGLFVNNDDDQEIFHDLRPTLYDERVINLGYTPMFLTHSNEALEIEKFKRARKIKIEFAYDYGNLNITMDLEDEVVSLLAKEKENLETIVSLKSKGFELSEKEISESENQSEIDCQVVENVCDDLKNPNVIAPGMFKLNLDTFDSVRRPKPSDFVWKKKGSSNTVKDNFAFDCNNARNALCNARMNASIDVNNLFVFDDIVQICLCIIDSGCSKHMTGNRALLTNFVEKFLGTVRFGNNDFAVIAGYGDLVIGSMSIKRFYYIEGLNLLTGDRSSNLYTIALNEIASNSSSCLLAKASSSQSWLWYQRLSRLNFTTINNLVKNNLVRGLPKMKFKKDHLCSASEQGKIHRKHHKSKMAFASNQPLYLLHMDLCGSMRIESINEKRYVLVVVDDFSRYTWVFFLRSKDEAFEAEALQQLVLHKIVRFTNVSIKLLMSSLTRENQTSSSFMCSNVDVIYSMIMMMLESLRLKGILECLLDIQKILLLSEFTIIELEKITSVNVNCDEISEMASKQFSLEPGLTNLNKKGKSSNPTVLQVKETSKKDLEDLFHKFYDEYFDASKLKKSLTTNVETSNNEGEVFHETKDHLLHKIIGDPKSSVRTMGQLAISCLFACLLSSIEPANVTEALKDADWVIAMQDKLDQFARLKFGYSNKARLVAMGYSQQERIDYDETFAPVARIEAIRLFLAYAAHKDFTVFQMDVKTAFLNGILKEEVYVAQPLSFVSKQYPDHVYALDKALYGLKQAPRAWYDVLSKFLIDSGFQKGVIDVISVKRPKSSSSQLKKSVLFNRKSKCSSESVKNVETHVQTNNKKCVTPTLNVSKEKKNVTNVNSKNASNAKSNVMCVSCEKQSRRRRKNPDAVASPNLLRASLSQSYSDAVSNILTPSLVNSDGVADTSSVHSSRFDVSGQTNSGPSTRVASSRLVYPSVMTLRYSEAFRHWRSVPLSTPNPPTASESSLDSSFERSLGLSLLSAGPSRKRCKSSATLVLSSTPVSRSIAPTHADLLPPHKRFKDSYFTEDSKEEHMEIELRLTHRLLHIWGISDGVGVDIEDGIGIGVEIAASDMREHEEEFETTQRQLEAGQLMASGERAGLTDRIKRRSFVKFVRIVMMLGGDLGDWSHLLRGDMTITRFRMTPKAIEELIAKRLAEALANYEATRDANALEAESQSKNGNDGDNRNGGKGKAYTIGKGDTNSGSNVVTSMFLLNNHHASLLFDSSSDQSFVATTFSTLLDVIPDTLDLANNHAVIICNEKIVRIPFEDEILIVQGDRSDKGKKLTLSIISCIKTQKYMEKGCQVFLAQVTKKETEVKSQEKRLEDVPIVWKFLEVFPEDLPGLPPVRKVEFLFDLVPGAAPVARAPYRLAPSKKQEMSAQPQELSDKGFIRPSSSAWGDPVLFVKNKDGSLRICIDYRKLNKLTVMNRYPLPRIDDLVCDGDISKTTFRTRYGHYKFQVMPFGLTNAPTIFMDLMNRVCNPFLDKFVIVFIDYILIYSRNKVEHEGHLKQILELLKKEELYAKFSKCEFWLPKVQFLSHVIDREGIHVDVPKIESNGDWASLKILIEIRQSLGLAGYYMRFGSANFVVYCDASHKGLGAVLMQKERVITYASRQRKIHEKNYTTHDLELGAVVFALKMWRHYLYGTKKSECDNGCLELKGMDQATTSLSFGYDGWFESSCGNYKAQNKARKRRIMEPKICVKSLNKALVTQLDMSTAYHPQTGGQRERTIQNLKDMLRACVIDFGKGWDRHLPLAEVGDVQLTVQEIIHETTKKIFQIKKHIQAACHRKKSLADGNRKPVKVQVGDMVVEIVTRERGDTFRQTGKLNPRYVKPFKVLTKVGIVSYRLEIPDQLSHVHSTFHVFNLKKCYADEPLAISLDEIHIDDKLNFIEEPIKIMYHKVKQLKQSCILIVKVHWNSRRGPEFTWEHEDQMKKKCPCLFVKSKPTSE</sequence>
<keyword evidence="3" id="KW-0540">Nuclease</keyword>
<feature type="region of interest" description="Disordered" evidence="10">
    <location>
        <begin position="1236"/>
        <end position="1259"/>
    </location>
</feature>
<evidence type="ECO:0000256" key="6">
    <source>
        <dbReference type="ARBA" id="ARBA00022801"/>
    </source>
</evidence>
<dbReference type="Pfam" id="PF22936">
    <property type="entry name" value="Pol_BBD"/>
    <property type="match status" value="1"/>
</dbReference>
<dbReference type="GO" id="GO:0008270">
    <property type="term" value="F:zinc ion binding"/>
    <property type="evidence" value="ECO:0007669"/>
    <property type="project" value="UniProtKB-KW"/>
</dbReference>
<accession>A0A6L2KP53</accession>
<keyword evidence="2" id="KW-0548">Nucleotidyltransferase</keyword>
<dbReference type="Pfam" id="PF07727">
    <property type="entry name" value="RVT_2"/>
    <property type="match status" value="1"/>
</dbReference>
<keyword evidence="7 12" id="KW-0695">RNA-directed DNA polymerase</keyword>
<feature type="domain" description="CCHC-type" evidence="11">
    <location>
        <begin position="229"/>
        <end position="245"/>
    </location>
</feature>
<dbReference type="PANTHER" id="PTHR37984">
    <property type="entry name" value="PROTEIN CBG26694"/>
    <property type="match status" value="1"/>
</dbReference>
<dbReference type="SUPFAM" id="SSF57756">
    <property type="entry name" value="Retrovirus zinc finger-like domains"/>
    <property type="match status" value="1"/>
</dbReference>
<dbReference type="GO" id="GO:0003964">
    <property type="term" value="F:RNA-directed DNA polymerase activity"/>
    <property type="evidence" value="ECO:0007669"/>
    <property type="project" value="UniProtKB-KW"/>
</dbReference>
<dbReference type="SUPFAM" id="SSF53098">
    <property type="entry name" value="Ribonuclease H-like"/>
    <property type="match status" value="2"/>
</dbReference>
<keyword evidence="4" id="KW-0064">Aspartyl protease</keyword>
<dbReference type="InterPro" id="IPR036397">
    <property type="entry name" value="RNaseH_sf"/>
</dbReference>
<dbReference type="GO" id="GO:0003676">
    <property type="term" value="F:nucleic acid binding"/>
    <property type="evidence" value="ECO:0007669"/>
    <property type="project" value="InterPro"/>
</dbReference>
<dbReference type="InterPro" id="IPR001878">
    <property type="entry name" value="Znf_CCHC"/>
</dbReference>
<feature type="region of interest" description="Disordered" evidence="10">
    <location>
        <begin position="1503"/>
        <end position="1529"/>
    </location>
</feature>
<evidence type="ECO:0000256" key="9">
    <source>
        <dbReference type="SAM" id="Coils"/>
    </source>
</evidence>
<evidence type="ECO:0000256" key="2">
    <source>
        <dbReference type="ARBA" id="ARBA00022695"/>
    </source>
</evidence>
<dbReference type="InterPro" id="IPR043128">
    <property type="entry name" value="Rev_trsase/Diguanyl_cyclase"/>
</dbReference>
<evidence type="ECO:0000259" key="11">
    <source>
        <dbReference type="PROSITE" id="PS50158"/>
    </source>
</evidence>
<dbReference type="InterPro" id="IPR012337">
    <property type="entry name" value="RNaseH-like_sf"/>
</dbReference>